<feature type="transmembrane region" description="Helical" evidence="8">
    <location>
        <begin position="38"/>
        <end position="58"/>
    </location>
</feature>
<dbReference type="Pfam" id="PF02080">
    <property type="entry name" value="TrkA_C"/>
    <property type="match status" value="1"/>
</dbReference>
<keyword evidence="5 8" id="KW-0812">Transmembrane</keyword>
<sequence length="552" mass="59301">MDWINSLLFSDSVAHAILIVAIVIALGILLGKIKIFGISLGVTWILFVGILLSHFGFTINNSVRSFISDFGLILFVFSLGLQVGPGFFASFKKGGLQMNMLAALIVILGVGVTLSIHFITDTPMPTMVGVMSGAVTNTPGLGAAQQTVSELQTADPTTLATGYAVAYPLGVVGVILTLLGARAIFRINIDKERADVEKRDANKDSACNIAVEVRNESLFGKTIYEVDHLLNKHFVVSRQYHADGRMEIPTSRSVVNAGDKLLIITSQNNAEVISAFIGKKLDMDEETWEKLDTNLVSRRLVVTNGNINGKTLGELNIRAQYGLNITRVNRAGIDLTPTPGLHLQLGDRIMVVGNQEAILKVAKIVGDQVKKLREPKLIPIFIGIFFGIIVGSIPIAIPGLSAPLKLGLAGGSLVVAILIARFGPNMGMVTYTTASSNMMLREVGISLFLAAVGLGAGENFVEAVTGGGYMWILYGFLITVVPLIIVTILARLVFKMDYFSIAGMVCGSHTNPPALAFMNNTFEASRIAVAYATVYPLAMFLRVIVAQLMVLF</sequence>
<reference evidence="10" key="2">
    <citation type="submission" date="2021-04" db="EMBL/GenBank/DDBJ databases">
        <authorList>
            <person name="Gilroy R."/>
        </authorList>
    </citation>
    <scope>NUCLEOTIDE SEQUENCE</scope>
    <source>
        <strain evidence="10">Gambia16-554</strain>
    </source>
</reference>
<dbReference type="AlphaFoldDB" id="A0A9D2GNR5"/>
<dbReference type="InterPro" id="IPR036721">
    <property type="entry name" value="RCK_C_sf"/>
</dbReference>
<dbReference type="Gene3D" id="3.30.70.1450">
    <property type="entry name" value="Regulator of K+ conductance, C-terminal domain"/>
    <property type="match status" value="2"/>
</dbReference>
<evidence type="ECO:0000256" key="1">
    <source>
        <dbReference type="ARBA" id="ARBA00004651"/>
    </source>
</evidence>
<comment type="similarity">
    <text evidence="2">Belongs to the AAE transporter (TC 2.A.81) family.</text>
</comment>
<protein>
    <submittedName>
        <fullName evidence="10">Transporter</fullName>
    </submittedName>
</protein>
<dbReference type="InterPro" id="IPR006037">
    <property type="entry name" value="RCK_C"/>
</dbReference>
<dbReference type="PANTHER" id="PTHR30445">
    <property type="entry name" value="K(+)_H(+) ANTIPORTER SUBUNIT KHTT"/>
    <property type="match status" value="1"/>
</dbReference>
<dbReference type="EMBL" id="DXAW01000002">
    <property type="protein sequence ID" value="HIZ84871.1"/>
    <property type="molecule type" value="Genomic_DNA"/>
</dbReference>
<keyword evidence="6 8" id="KW-1133">Transmembrane helix</keyword>
<name>A0A9D2GNR5_9BACT</name>
<keyword evidence="3" id="KW-0813">Transport</keyword>
<dbReference type="NCBIfam" id="NF003007">
    <property type="entry name" value="PRK03818.1"/>
    <property type="match status" value="1"/>
</dbReference>
<evidence type="ECO:0000256" key="3">
    <source>
        <dbReference type="ARBA" id="ARBA00022448"/>
    </source>
</evidence>
<evidence type="ECO:0000313" key="10">
    <source>
        <dbReference type="EMBL" id="HIZ84871.1"/>
    </source>
</evidence>
<reference evidence="10" key="1">
    <citation type="journal article" date="2021" name="PeerJ">
        <title>Extensive microbial diversity within the chicken gut microbiome revealed by metagenomics and culture.</title>
        <authorList>
            <person name="Gilroy R."/>
            <person name="Ravi A."/>
            <person name="Getino M."/>
            <person name="Pursley I."/>
            <person name="Horton D.L."/>
            <person name="Alikhan N.F."/>
            <person name="Baker D."/>
            <person name="Gharbi K."/>
            <person name="Hall N."/>
            <person name="Watson M."/>
            <person name="Adriaenssens E.M."/>
            <person name="Foster-Nyarko E."/>
            <person name="Jarju S."/>
            <person name="Secka A."/>
            <person name="Antonio M."/>
            <person name="Oren A."/>
            <person name="Chaudhuri R.R."/>
            <person name="La Ragione R."/>
            <person name="Hildebrand F."/>
            <person name="Pallen M.J."/>
        </authorList>
    </citation>
    <scope>NUCLEOTIDE SEQUENCE</scope>
    <source>
        <strain evidence="10">Gambia16-554</strain>
    </source>
</reference>
<dbReference type="GO" id="GO:0006813">
    <property type="term" value="P:potassium ion transport"/>
    <property type="evidence" value="ECO:0007669"/>
    <property type="project" value="InterPro"/>
</dbReference>
<dbReference type="PROSITE" id="PS51202">
    <property type="entry name" value="RCK_C"/>
    <property type="match status" value="1"/>
</dbReference>
<dbReference type="SUPFAM" id="SSF116726">
    <property type="entry name" value="TrkA C-terminal domain-like"/>
    <property type="match status" value="2"/>
</dbReference>
<feature type="transmembrane region" description="Helical" evidence="8">
    <location>
        <begin position="12"/>
        <end position="31"/>
    </location>
</feature>
<keyword evidence="4" id="KW-1003">Cell membrane</keyword>
<evidence type="ECO:0000256" key="2">
    <source>
        <dbReference type="ARBA" id="ARBA00009854"/>
    </source>
</evidence>
<evidence type="ECO:0000256" key="6">
    <source>
        <dbReference type="ARBA" id="ARBA00022989"/>
    </source>
</evidence>
<feature type="domain" description="RCK C-terminal" evidence="9">
    <location>
        <begin position="283"/>
        <end position="367"/>
    </location>
</feature>
<feature type="transmembrane region" description="Helical" evidence="8">
    <location>
        <begin position="443"/>
        <end position="461"/>
    </location>
</feature>
<dbReference type="GO" id="GO:0005886">
    <property type="term" value="C:plasma membrane"/>
    <property type="evidence" value="ECO:0007669"/>
    <property type="project" value="UniProtKB-SubCell"/>
</dbReference>
<feature type="transmembrane region" description="Helical" evidence="8">
    <location>
        <begin position="473"/>
        <end position="494"/>
    </location>
</feature>
<feature type="transmembrane region" description="Helical" evidence="8">
    <location>
        <begin position="165"/>
        <end position="185"/>
    </location>
</feature>
<gene>
    <name evidence="10" type="ORF">IAC04_00035</name>
</gene>
<comment type="caution">
    <text evidence="10">The sequence shown here is derived from an EMBL/GenBank/DDBJ whole genome shotgun (WGS) entry which is preliminary data.</text>
</comment>
<feature type="transmembrane region" description="Helical" evidence="8">
    <location>
        <begin position="70"/>
        <end position="89"/>
    </location>
</feature>
<evidence type="ECO:0000256" key="8">
    <source>
        <dbReference type="SAM" id="Phobius"/>
    </source>
</evidence>
<dbReference type="NCBIfam" id="TIGR01625">
    <property type="entry name" value="YidE_YbjL_dupl"/>
    <property type="match status" value="2"/>
</dbReference>
<feature type="transmembrane region" description="Helical" evidence="8">
    <location>
        <begin position="528"/>
        <end position="550"/>
    </location>
</feature>
<organism evidence="10 11">
    <name type="scientific">Candidatus Coprenecus stercoravium</name>
    <dbReference type="NCBI Taxonomy" id="2840735"/>
    <lineage>
        <taxon>Bacteria</taxon>
        <taxon>Pseudomonadati</taxon>
        <taxon>Bacteroidota</taxon>
        <taxon>Bacteroidia</taxon>
        <taxon>Bacteroidales</taxon>
        <taxon>Rikenellaceae</taxon>
        <taxon>Rikenellaceae incertae sedis</taxon>
        <taxon>Candidatus Coprenecus</taxon>
    </lineage>
</organism>
<dbReference type="PANTHER" id="PTHR30445:SF3">
    <property type="entry name" value="TRANSPORT PROTEIN YIDE-RELATED"/>
    <property type="match status" value="1"/>
</dbReference>
<feature type="transmembrane region" description="Helical" evidence="8">
    <location>
        <begin position="377"/>
        <end position="397"/>
    </location>
</feature>
<evidence type="ECO:0000256" key="5">
    <source>
        <dbReference type="ARBA" id="ARBA00022692"/>
    </source>
</evidence>
<comment type="subcellular location">
    <subcellularLocation>
        <location evidence="1">Cell membrane</location>
        <topology evidence="1">Multi-pass membrane protein</topology>
    </subcellularLocation>
</comment>
<dbReference type="GO" id="GO:0008324">
    <property type="term" value="F:monoatomic cation transmembrane transporter activity"/>
    <property type="evidence" value="ECO:0007669"/>
    <property type="project" value="InterPro"/>
</dbReference>
<evidence type="ECO:0000256" key="7">
    <source>
        <dbReference type="ARBA" id="ARBA00023136"/>
    </source>
</evidence>
<accession>A0A9D2GNR5</accession>
<dbReference type="Proteomes" id="UP000824115">
    <property type="component" value="Unassembled WGS sequence"/>
</dbReference>
<dbReference type="Pfam" id="PF06826">
    <property type="entry name" value="Asp-Al_Ex"/>
    <property type="match status" value="2"/>
</dbReference>
<feature type="transmembrane region" description="Helical" evidence="8">
    <location>
        <begin position="403"/>
        <end position="422"/>
    </location>
</feature>
<evidence type="ECO:0000313" key="11">
    <source>
        <dbReference type="Proteomes" id="UP000824115"/>
    </source>
</evidence>
<dbReference type="InterPro" id="IPR006512">
    <property type="entry name" value="YidE_YbjL"/>
</dbReference>
<feature type="transmembrane region" description="Helical" evidence="8">
    <location>
        <begin position="101"/>
        <end position="120"/>
    </location>
</feature>
<dbReference type="InterPro" id="IPR050144">
    <property type="entry name" value="AAE_transporter"/>
</dbReference>
<evidence type="ECO:0000259" key="9">
    <source>
        <dbReference type="PROSITE" id="PS51202"/>
    </source>
</evidence>
<evidence type="ECO:0000256" key="4">
    <source>
        <dbReference type="ARBA" id="ARBA00022475"/>
    </source>
</evidence>
<keyword evidence="7 8" id="KW-0472">Membrane</keyword>
<proteinExistence type="inferred from homology"/>